<protein>
    <submittedName>
        <fullName evidence="1">Uncharacterized protein</fullName>
    </submittedName>
</protein>
<gene>
    <name evidence="1" type="ORF">A0H76_2882</name>
</gene>
<sequence length="85" mass="10140">MKEIENLVSQAMDGYFLALLLLQVIDKNLNDFVVGIKNREIHFILNNFEHIKQKANLPPDTKINYFKYRFIEYENKKLGGKFEFK</sequence>
<dbReference type="Proteomes" id="UP000192501">
    <property type="component" value="Unassembled WGS sequence"/>
</dbReference>
<organism evidence="1 2">
    <name type="scientific">Hepatospora eriocheir</name>
    <dbReference type="NCBI Taxonomy" id="1081669"/>
    <lineage>
        <taxon>Eukaryota</taxon>
        <taxon>Fungi</taxon>
        <taxon>Fungi incertae sedis</taxon>
        <taxon>Microsporidia</taxon>
        <taxon>Hepatosporidae</taxon>
        <taxon>Hepatospora</taxon>
    </lineage>
</organism>
<proteinExistence type="predicted"/>
<dbReference type="EMBL" id="LTAI01002307">
    <property type="protein sequence ID" value="ORD92776.1"/>
    <property type="molecule type" value="Genomic_DNA"/>
</dbReference>
<accession>A0A1X0Q513</accession>
<reference evidence="1 2" key="1">
    <citation type="journal article" date="2017" name="Environ. Microbiol.">
        <title>Decay of the glycolytic pathway and adaptation to intranuclear parasitism within Enterocytozoonidae microsporidia.</title>
        <authorList>
            <person name="Wiredu Boakye D."/>
            <person name="Jaroenlak P."/>
            <person name="Prachumwat A."/>
            <person name="Williams T.A."/>
            <person name="Bateman K.S."/>
            <person name="Itsathitphaisarn O."/>
            <person name="Sritunyalucksana K."/>
            <person name="Paszkiewicz K.H."/>
            <person name="Moore K.A."/>
            <person name="Stentiford G.D."/>
            <person name="Williams B.A."/>
        </authorList>
    </citation>
    <scope>NUCLEOTIDE SEQUENCE [LARGE SCALE GENOMIC DNA]</scope>
    <source>
        <strain evidence="2">canceri</strain>
    </source>
</reference>
<name>A0A1X0Q513_9MICR</name>
<evidence type="ECO:0000313" key="1">
    <source>
        <dbReference type="EMBL" id="ORD92776.1"/>
    </source>
</evidence>
<comment type="caution">
    <text evidence="1">The sequence shown here is derived from an EMBL/GenBank/DDBJ whole genome shotgun (WGS) entry which is preliminary data.</text>
</comment>
<dbReference type="VEuPathDB" id="MicrosporidiaDB:HERIO_536"/>
<evidence type="ECO:0000313" key="2">
    <source>
        <dbReference type="Proteomes" id="UP000192501"/>
    </source>
</evidence>
<dbReference type="VEuPathDB" id="MicrosporidiaDB:A0H76_2882"/>
<dbReference type="AlphaFoldDB" id="A0A1X0Q513"/>